<dbReference type="Proteomes" id="UP000636004">
    <property type="component" value="Unassembled WGS sequence"/>
</dbReference>
<comment type="caution">
    <text evidence="2">The sequence shown here is derived from an EMBL/GenBank/DDBJ whole genome shotgun (WGS) entry which is preliminary data.</text>
</comment>
<gene>
    <name evidence="2" type="ORF">GCM10007028_10270</name>
</gene>
<evidence type="ECO:0000256" key="1">
    <source>
        <dbReference type="SAM" id="Coils"/>
    </source>
</evidence>
<proteinExistence type="predicted"/>
<dbReference type="InterPro" id="IPR036629">
    <property type="entry name" value="YjbJ_sf"/>
</dbReference>
<reference evidence="2" key="2">
    <citation type="submission" date="2020-09" db="EMBL/GenBank/DDBJ databases">
        <authorList>
            <person name="Sun Q."/>
            <person name="Kim S."/>
        </authorList>
    </citation>
    <scope>NUCLEOTIDE SEQUENCE</scope>
    <source>
        <strain evidence="2">KCTC 12710</strain>
    </source>
</reference>
<reference evidence="2" key="1">
    <citation type="journal article" date="2014" name="Int. J. Syst. Evol. Microbiol.">
        <title>Complete genome sequence of Corynebacterium casei LMG S-19264T (=DSM 44701T), isolated from a smear-ripened cheese.</title>
        <authorList>
            <consortium name="US DOE Joint Genome Institute (JGI-PGF)"/>
            <person name="Walter F."/>
            <person name="Albersmeier A."/>
            <person name="Kalinowski J."/>
            <person name="Ruckert C."/>
        </authorList>
    </citation>
    <scope>NUCLEOTIDE SEQUENCE</scope>
    <source>
        <strain evidence="2">KCTC 12710</strain>
    </source>
</reference>
<organism evidence="2 3">
    <name type="scientific">Algibacter mikhailovii</name>
    <dbReference type="NCBI Taxonomy" id="425498"/>
    <lineage>
        <taxon>Bacteria</taxon>
        <taxon>Pseudomonadati</taxon>
        <taxon>Bacteroidota</taxon>
        <taxon>Flavobacteriia</taxon>
        <taxon>Flavobacteriales</taxon>
        <taxon>Flavobacteriaceae</taxon>
        <taxon>Algibacter</taxon>
    </lineage>
</organism>
<feature type="coiled-coil region" evidence="1">
    <location>
        <begin position="65"/>
        <end position="92"/>
    </location>
</feature>
<evidence type="ECO:0008006" key="4">
    <source>
        <dbReference type="Google" id="ProtNLM"/>
    </source>
</evidence>
<sequence>MTFVLLKETNNKKYLIFKSNIMNTNQLKGKVEQLQGDAKIWLGQKTNNPKMEIEGKLDIANGKLIEQKGNAMEQYEKAKKIMESRTEEVQNKALLKWDKLKNEDVKEFDKSFEKFANKLKEKYNHTQEEANSQIREFMNQF</sequence>
<evidence type="ECO:0000313" key="2">
    <source>
        <dbReference type="EMBL" id="GGZ74827.1"/>
    </source>
</evidence>
<dbReference type="Gene3D" id="1.10.1470.10">
    <property type="entry name" value="YjbJ"/>
    <property type="match status" value="2"/>
</dbReference>
<dbReference type="AlphaFoldDB" id="A0A918QYS3"/>
<dbReference type="SUPFAM" id="SSF69047">
    <property type="entry name" value="Hypothetical protein YjbJ"/>
    <property type="match status" value="2"/>
</dbReference>
<name>A0A918QYS3_9FLAO</name>
<keyword evidence="3" id="KW-1185">Reference proteome</keyword>
<evidence type="ECO:0000313" key="3">
    <source>
        <dbReference type="Proteomes" id="UP000636004"/>
    </source>
</evidence>
<accession>A0A918QYS3</accession>
<dbReference type="EMBL" id="BMWZ01000002">
    <property type="protein sequence ID" value="GGZ74827.1"/>
    <property type="molecule type" value="Genomic_DNA"/>
</dbReference>
<keyword evidence="1" id="KW-0175">Coiled coil</keyword>
<protein>
    <recommendedName>
        <fullName evidence="4">CsbD family protein</fullName>
    </recommendedName>
</protein>